<name>A0ABN3EFN9_9ACTN</name>
<feature type="region of interest" description="Disordered" evidence="1">
    <location>
        <begin position="89"/>
        <end position="114"/>
    </location>
</feature>
<sequence length="114" mass="12384">MPEGTRFAAERAIHNVLYGFVPPAVTVLTAQGSPPRPESDFESARLYVFLMPGWDELAPCTSDRLFFSQPGHRPGRSAGWNAESCRRPEAALHAVHGRSGGTTGRSPRPKIRAG</sequence>
<proteinExistence type="predicted"/>
<evidence type="ECO:0000313" key="2">
    <source>
        <dbReference type="EMBL" id="GAA2257538.1"/>
    </source>
</evidence>
<reference evidence="2 3" key="1">
    <citation type="journal article" date="2019" name="Int. J. Syst. Evol. Microbiol.">
        <title>The Global Catalogue of Microorganisms (GCM) 10K type strain sequencing project: providing services to taxonomists for standard genome sequencing and annotation.</title>
        <authorList>
            <consortium name="The Broad Institute Genomics Platform"/>
            <consortium name="The Broad Institute Genome Sequencing Center for Infectious Disease"/>
            <person name="Wu L."/>
            <person name="Ma J."/>
        </authorList>
    </citation>
    <scope>NUCLEOTIDE SEQUENCE [LARGE SCALE GENOMIC DNA]</scope>
    <source>
        <strain evidence="2 3">JCM 7356</strain>
    </source>
</reference>
<protein>
    <submittedName>
        <fullName evidence="2">Uncharacterized protein</fullName>
    </submittedName>
</protein>
<evidence type="ECO:0000313" key="3">
    <source>
        <dbReference type="Proteomes" id="UP001500305"/>
    </source>
</evidence>
<organism evidence="2 3">
    <name type="scientific">Kitasatospora cystarginea</name>
    <dbReference type="NCBI Taxonomy" id="58350"/>
    <lineage>
        <taxon>Bacteria</taxon>
        <taxon>Bacillati</taxon>
        <taxon>Actinomycetota</taxon>
        <taxon>Actinomycetes</taxon>
        <taxon>Kitasatosporales</taxon>
        <taxon>Streptomycetaceae</taxon>
        <taxon>Kitasatospora</taxon>
    </lineage>
</organism>
<accession>A0ABN3EFN9</accession>
<comment type="caution">
    <text evidence="2">The sequence shown here is derived from an EMBL/GenBank/DDBJ whole genome shotgun (WGS) entry which is preliminary data.</text>
</comment>
<keyword evidence="3" id="KW-1185">Reference proteome</keyword>
<gene>
    <name evidence="2" type="ORF">GCM10010430_46700</name>
</gene>
<dbReference type="Proteomes" id="UP001500305">
    <property type="component" value="Unassembled WGS sequence"/>
</dbReference>
<dbReference type="EMBL" id="BAAATR010000022">
    <property type="protein sequence ID" value="GAA2257538.1"/>
    <property type="molecule type" value="Genomic_DNA"/>
</dbReference>
<evidence type="ECO:0000256" key="1">
    <source>
        <dbReference type="SAM" id="MobiDB-lite"/>
    </source>
</evidence>